<evidence type="ECO:0008006" key="4">
    <source>
        <dbReference type="Google" id="ProtNLM"/>
    </source>
</evidence>
<reference evidence="3" key="1">
    <citation type="submission" date="2023-07" db="EMBL/GenBank/DDBJ databases">
        <title>30 novel species of actinomycetes from the DSMZ collection.</title>
        <authorList>
            <person name="Nouioui I."/>
        </authorList>
    </citation>
    <scope>NUCLEOTIDE SEQUENCE [LARGE SCALE GENOMIC DNA]</scope>
    <source>
        <strain evidence="3">DSM 41979</strain>
    </source>
</reference>
<name>A0ABU2R802_9ACTN</name>
<dbReference type="RefSeq" id="WP_010264666.1">
    <property type="nucleotide sequence ID" value="NZ_JAVRET010000097.1"/>
</dbReference>
<feature type="signal peptide" evidence="1">
    <location>
        <begin position="1"/>
        <end position="25"/>
    </location>
</feature>
<dbReference type="EMBL" id="JAVRET010000097">
    <property type="protein sequence ID" value="MDT0412826.1"/>
    <property type="molecule type" value="Genomic_DNA"/>
</dbReference>
<keyword evidence="3" id="KW-1185">Reference proteome</keyword>
<feature type="chain" id="PRO_5045135345" description="Flp pilus-assembly TadG-like N-terminal domain-containing protein" evidence="1">
    <location>
        <begin position="26"/>
        <end position="188"/>
    </location>
</feature>
<keyword evidence="1" id="KW-0732">Signal</keyword>
<dbReference type="Proteomes" id="UP001183610">
    <property type="component" value="Unassembled WGS sequence"/>
</dbReference>
<comment type="caution">
    <text evidence="2">The sequence shown here is derived from an EMBL/GenBank/DDBJ whole genome shotgun (WGS) entry which is preliminary data.</text>
</comment>
<gene>
    <name evidence="2" type="ORF">RM698_27740</name>
</gene>
<accession>A0ABU2R802</accession>
<evidence type="ECO:0000313" key="3">
    <source>
        <dbReference type="Proteomes" id="UP001183610"/>
    </source>
</evidence>
<proteinExistence type="predicted"/>
<evidence type="ECO:0000256" key="1">
    <source>
        <dbReference type="SAM" id="SignalP"/>
    </source>
</evidence>
<protein>
    <recommendedName>
        <fullName evidence="4">Flp pilus-assembly TadG-like N-terminal domain-containing protein</fullName>
    </recommendedName>
</protein>
<evidence type="ECO:0000313" key="2">
    <source>
        <dbReference type="EMBL" id="MDT0412826.1"/>
    </source>
</evidence>
<organism evidence="2 3">
    <name type="scientific">Streptomyces evansiae</name>
    <dbReference type="NCBI Taxonomy" id="3075535"/>
    <lineage>
        <taxon>Bacteria</taxon>
        <taxon>Bacillati</taxon>
        <taxon>Actinomycetota</taxon>
        <taxon>Actinomycetes</taxon>
        <taxon>Kitasatosporales</taxon>
        <taxon>Streptomycetaceae</taxon>
        <taxon>Streptomyces</taxon>
    </lineage>
</organism>
<sequence length="188" mass="19594">MLPLFIWVTGAVLFAAFAFFAFAQAAVARNSGQSAADASALAAAQQARADLVRVLGQRVADGEDWRDLLENPQITGAPDLSDAAALAGRNGAHLRGPVTVGSVRGLPAFTAKIEMNSSIGRTVIPGVGAEHAKSSATAVIAPRCEAEQAEEDDFEVSCAGSLFQLSGRDFDPAELPDDSKLFSVYLSD</sequence>